<dbReference type="EMBL" id="JAWDGP010005572">
    <property type="protein sequence ID" value="KAK3755979.1"/>
    <property type="molecule type" value="Genomic_DNA"/>
</dbReference>
<accession>A0AAE1D3E5</accession>
<name>A0AAE1D3E5_9GAST</name>
<dbReference type="AlphaFoldDB" id="A0AAE1D3E5"/>
<sequence length="168" mass="19320">MRRVVRTYLELLLLYREKKSPLSRVEEGRGSDQAWFEECWTSSKEVPRSPLGRASWCYGWITSHLPYPSLDRRKAAASGNKTMRRTNRIWRNALREDDVSLSLGYIFLKHDSTVLTQIRNSRALRRLIIIINSNSPLDTLMTGMVSTAQTRSSSKLHEINFSSSKNGS</sequence>
<protein>
    <submittedName>
        <fullName evidence="1">Uncharacterized protein</fullName>
    </submittedName>
</protein>
<evidence type="ECO:0000313" key="2">
    <source>
        <dbReference type="Proteomes" id="UP001283361"/>
    </source>
</evidence>
<keyword evidence="2" id="KW-1185">Reference proteome</keyword>
<reference evidence="1" key="1">
    <citation type="journal article" date="2023" name="G3 (Bethesda)">
        <title>A reference genome for the long-term kleptoplast-retaining sea slug Elysia crispata morphotype clarki.</title>
        <authorList>
            <person name="Eastman K.E."/>
            <person name="Pendleton A.L."/>
            <person name="Shaikh M.A."/>
            <person name="Suttiyut T."/>
            <person name="Ogas R."/>
            <person name="Tomko P."/>
            <person name="Gavelis G."/>
            <person name="Widhalm J.R."/>
            <person name="Wisecaver J.H."/>
        </authorList>
    </citation>
    <scope>NUCLEOTIDE SEQUENCE</scope>
    <source>
        <strain evidence="1">ECLA1</strain>
    </source>
</reference>
<dbReference type="Proteomes" id="UP001283361">
    <property type="component" value="Unassembled WGS sequence"/>
</dbReference>
<gene>
    <name evidence="1" type="ORF">RRG08_049044</name>
</gene>
<evidence type="ECO:0000313" key="1">
    <source>
        <dbReference type="EMBL" id="KAK3755979.1"/>
    </source>
</evidence>
<proteinExistence type="predicted"/>
<comment type="caution">
    <text evidence="1">The sequence shown here is derived from an EMBL/GenBank/DDBJ whole genome shotgun (WGS) entry which is preliminary data.</text>
</comment>
<organism evidence="1 2">
    <name type="scientific">Elysia crispata</name>
    <name type="common">lettuce slug</name>
    <dbReference type="NCBI Taxonomy" id="231223"/>
    <lineage>
        <taxon>Eukaryota</taxon>
        <taxon>Metazoa</taxon>
        <taxon>Spiralia</taxon>
        <taxon>Lophotrochozoa</taxon>
        <taxon>Mollusca</taxon>
        <taxon>Gastropoda</taxon>
        <taxon>Heterobranchia</taxon>
        <taxon>Euthyneura</taxon>
        <taxon>Panpulmonata</taxon>
        <taxon>Sacoglossa</taxon>
        <taxon>Placobranchoidea</taxon>
        <taxon>Plakobranchidae</taxon>
        <taxon>Elysia</taxon>
    </lineage>
</organism>